<evidence type="ECO:0000313" key="3">
    <source>
        <dbReference type="WBParaSite" id="Hba_02145"/>
    </source>
</evidence>
<protein>
    <submittedName>
        <fullName evidence="3">ABC transmembrane type-1 domain-containing protein</fullName>
    </submittedName>
</protein>
<reference evidence="3" key="1">
    <citation type="submission" date="2016-11" db="UniProtKB">
        <authorList>
            <consortium name="WormBaseParasite"/>
        </authorList>
    </citation>
    <scope>IDENTIFICATION</scope>
</reference>
<evidence type="ECO:0000256" key="1">
    <source>
        <dbReference type="SAM" id="Phobius"/>
    </source>
</evidence>
<proteinExistence type="predicted"/>
<keyword evidence="1" id="KW-1133">Transmembrane helix</keyword>
<feature type="transmembrane region" description="Helical" evidence="1">
    <location>
        <begin position="35"/>
        <end position="55"/>
    </location>
</feature>
<sequence>MSISGFHFGTSVKQELSAQQRENDSLDFWTDVRGLYRTSLLIVDYSGAFTGLLLFATSRLRQGSSPLNAILLVPMMMVVPLLLTILRSGCEGRIADNQPVSELESVEFRSPVPSISAVICETCGLSLSWRRIGPFRLTIVGRKRRSSWCTLATPWEYFSAVKASPGFKKL</sequence>
<name>A0A1I7WBR3_HETBA</name>
<keyword evidence="1" id="KW-0472">Membrane</keyword>
<dbReference type="WBParaSite" id="Hba_02145">
    <property type="protein sequence ID" value="Hba_02145"/>
    <property type="gene ID" value="Hba_02145"/>
</dbReference>
<dbReference type="AlphaFoldDB" id="A0A1I7WBR3"/>
<keyword evidence="1" id="KW-0812">Transmembrane</keyword>
<dbReference type="Proteomes" id="UP000095283">
    <property type="component" value="Unplaced"/>
</dbReference>
<accession>A0A1I7WBR3</accession>
<feature type="transmembrane region" description="Helical" evidence="1">
    <location>
        <begin position="67"/>
        <end position="86"/>
    </location>
</feature>
<organism evidence="2 3">
    <name type="scientific">Heterorhabditis bacteriophora</name>
    <name type="common">Entomopathogenic nematode worm</name>
    <dbReference type="NCBI Taxonomy" id="37862"/>
    <lineage>
        <taxon>Eukaryota</taxon>
        <taxon>Metazoa</taxon>
        <taxon>Ecdysozoa</taxon>
        <taxon>Nematoda</taxon>
        <taxon>Chromadorea</taxon>
        <taxon>Rhabditida</taxon>
        <taxon>Rhabditina</taxon>
        <taxon>Rhabditomorpha</taxon>
        <taxon>Strongyloidea</taxon>
        <taxon>Heterorhabditidae</taxon>
        <taxon>Heterorhabditis</taxon>
    </lineage>
</organism>
<keyword evidence="2" id="KW-1185">Reference proteome</keyword>
<evidence type="ECO:0000313" key="2">
    <source>
        <dbReference type="Proteomes" id="UP000095283"/>
    </source>
</evidence>